<name>A0A0G0TXC2_9BACT</name>
<dbReference type="AlphaFoldDB" id="A0A0G0TXC2"/>
<reference evidence="2 3" key="1">
    <citation type="journal article" date="2015" name="Nature">
        <title>rRNA introns, odd ribosomes, and small enigmatic genomes across a large radiation of phyla.</title>
        <authorList>
            <person name="Brown C.T."/>
            <person name="Hug L.A."/>
            <person name="Thomas B.C."/>
            <person name="Sharon I."/>
            <person name="Castelle C.J."/>
            <person name="Singh A."/>
            <person name="Wilkins M.J."/>
            <person name="Williams K.H."/>
            <person name="Banfield J.F."/>
        </authorList>
    </citation>
    <scope>NUCLEOTIDE SEQUENCE [LARGE SCALE GENOMIC DNA]</scope>
</reference>
<evidence type="ECO:0000256" key="1">
    <source>
        <dbReference type="SAM" id="Phobius"/>
    </source>
</evidence>
<feature type="transmembrane region" description="Helical" evidence="1">
    <location>
        <begin position="315"/>
        <end position="335"/>
    </location>
</feature>
<keyword evidence="1" id="KW-0472">Membrane</keyword>
<feature type="transmembrane region" description="Helical" evidence="1">
    <location>
        <begin position="355"/>
        <end position="376"/>
    </location>
</feature>
<feature type="transmembrane region" description="Helical" evidence="1">
    <location>
        <begin position="175"/>
        <end position="206"/>
    </location>
</feature>
<keyword evidence="1" id="KW-0812">Transmembrane</keyword>
<organism evidence="2 3">
    <name type="scientific">Candidatus Daviesbacteria bacterium GW2011_GWC2_40_12</name>
    <dbReference type="NCBI Taxonomy" id="1618431"/>
    <lineage>
        <taxon>Bacteria</taxon>
        <taxon>Candidatus Daviesiibacteriota</taxon>
    </lineage>
</organism>
<accession>A0A0G0TXC2</accession>
<evidence type="ECO:0000313" key="2">
    <source>
        <dbReference type="EMBL" id="KKR42607.1"/>
    </source>
</evidence>
<evidence type="ECO:0000313" key="3">
    <source>
        <dbReference type="Proteomes" id="UP000034881"/>
    </source>
</evidence>
<sequence length="566" mass="64961">MYKILNKGFFIPIILIIFIIPLFSSLIRPGFFPMQDDLQAFRVHQMVKCLKDFQIPCRWIPDMGYQYGYPQFNFYPPSVFYIGGLLNLLGVEVIDTVKILFILGFVFSALTMFIFLKALVGIWPAFVGAILYSFVPYKAAQVYVRGSLNEFWAFVFFPLIFWSSFQLLKLGKPRYILWLSISIGLLLITHNIMSFIFLPLFFVWVFTLTVVLKRWKEFFMVIFGSLLGLGLAAFFTLPVIFEGKFVHLETLTGGYFDFRQHFVSLRQLFFSNHFGYGSSYLGPNDDLALSVGYVHWVLGLLAVILALITFKKNKLISSIVLVMAFAELAILFLMHQKSSFVWERVPSLVWLQFPWRFLSDSAFVLSLLGALAVYLSYKLNKNFGLILGTGVMLSLVLLHISFFQPKSWLDISDADKFSGSLWEKQLTISIFDYLPIYAKLPPNKKAPPLPDILEGEAEFFNYKKGSNYQEGGVEVKKQATLRLPLFDFPGMRVAVDGEKVIHKNNDCRNQEYCLGLITFNIEEGRHKIEAKLLDTPIRRISNIITFVSILIVAGLIFRIKNEKYAS</sequence>
<gene>
    <name evidence="2" type="ORF">UT77_C0001G0058</name>
</gene>
<evidence type="ECO:0008006" key="4">
    <source>
        <dbReference type="Google" id="ProtNLM"/>
    </source>
</evidence>
<proteinExistence type="predicted"/>
<feature type="transmembrane region" description="Helical" evidence="1">
    <location>
        <begin position="72"/>
        <end position="90"/>
    </location>
</feature>
<feature type="transmembrane region" description="Helical" evidence="1">
    <location>
        <begin position="383"/>
        <end position="403"/>
    </location>
</feature>
<dbReference type="Proteomes" id="UP000034881">
    <property type="component" value="Unassembled WGS sequence"/>
</dbReference>
<feature type="transmembrane region" description="Helical" evidence="1">
    <location>
        <begin position="151"/>
        <end position="169"/>
    </location>
</feature>
<comment type="caution">
    <text evidence="2">The sequence shown here is derived from an EMBL/GenBank/DDBJ whole genome shotgun (WGS) entry which is preliminary data.</text>
</comment>
<feature type="transmembrane region" description="Helical" evidence="1">
    <location>
        <begin position="218"/>
        <end position="241"/>
    </location>
</feature>
<feature type="transmembrane region" description="Helical" evidence="1">
    <location>
        <begin position="540"/>
        <end position="559"/>
    </location>
</feature>
<protein>
    <recommendedName>
        <fullName evidence="4">Membrane protein 6-pyruvoyl-tetrahydropterin synthase-related domain-containing protein</fullName>
    </recommendedName>
</protein>
<feature type="transmembrane region" description="Helical" evidence="1">
    <location>
        <begin position="287"/>
        <end position="308"/>
    </location>
</feature>
<feature type="transmembrane region" description="Helical" evidence="1">
    <location>
        <begin position="9"/>
        <end position="27"/>
    </location>
</feature>
<keyword evidence="1" id="KW-1133">Transmembrane helix</keyword>
<dbReference type="EMBL" id="LBYB01000001">
    <property type="protein sequence ID" value="KKR42607.1"/>
    <property type="molecule type" value="Genomic_DNA"/>
</dbReference>